<proteinExistence type="inferred from homology"/>
<feature type="compositionally biased region" description="Polar residues" evidence="6">
    <location>
        <begin position="52"/>
        <end position="64"/>
    </location>
</feature>
<dbReference type="GO" id="GO:0008124">
    <property type="term" value="F:4-alpha-hydroxytetrahydrobiopterin dehydratase activity"/>
    <property type="evidence" value="ECO:0007669"/>
    <property type="project" value="UniProtKB-EC"/>
</dbReference>
<dbReference type="Pfam" id="PF01329">
    <property type="entry name" value="Pterin_4a"/>
    <property type="match status" value="1"/>
</dbReference>
<evidence type="ECO:0000256" key="1">
    <source>
        <dbReference type="ARBA" id="ARBA00001554"/>
    </source>
</evidence>
<feature type="region of interest" description="Disordered" evidence="6">
    <location>
        <begin position="52"/>
        <end position="78"/>
    </location>
</feature>
<evidence type="ECO:0000256" key="4">
    <source>
        <dbReference type="ARBA" id="ARBA00023239"/>
    </source>
</evidence>
<dbReference type="InterPro" id="IPR036428">
    <property type="entry name" value="PCD_sf"/>
</dbReference>
<evidence type="ECO:0000256" key="6">
    <source>
        <dbReference type="SAM" id="MobiDB-lite"/>
    </source>
</evidence>
<dbReference type="EC" id="4.2.1.96" evidence="3"/>
<evidence type="ECO:0000256" key="3">
    <source>
        <dbReference type="ARBA" id="ARBA00013252"/>
    </source>
</evidence>
<dbReference type="AlphaFoldDB" id="A0A9P4MQD9"/>
<evidence type="ECO:0000313" key="8">
    <source>
        <dbReference type="Proteomes" id="UP000799536"/>
    </source>
</evidence>
<comment type="similarity">
    <text evidence="2">Belongs to the pterin-4-alpha-carbinolamine dehydratase family.</text>
</comment>
<dbReference type="PANTHER" id="PTHR12599">
    <property type="entry name" value="PTERIN-4-ALPHA-CARBINOLAMINE DEHYDRATASE"/>
    <property type="match status" value="1"/>
</dbReference>
<keyword evidence="8" id="KW-1185">Reference proteome</keyword>
<protein>
    <recommendedName>
        <fullName evidence="3">4a-hydroxytetrahydrobiopterin dehydratase</fullName>
        <ecNumber evidence="3">4.2.1.96</ecNumber>
    </recommendedName>
    <alternativeName>
        <fullName evidence="5">4-alpha-hydroxy-tetrahydropterin dehydratase</fullName>
    </alternativeName>
</protein>
<evidence type="ECO:0000256" key="5">
    <source>
        <dbReference type="ARBA" id="ARBA00030497"/>
    </source>
</evidence>
<dbReference type="PANTHER" id="PTHR12599:SF0">
    <property type="entry name" value="PTERIN-4-ALPHA-CARBINOLAMINE DEHYDRATASE"/>
    <property type="match status" value="1"/>
</dbReference>
<dbReference type="CDD" id="cd00488">
    <property type="entry name" value="PCD_DCoH"/>
    <property type="match status" value="1"/>
</dbReference>
<gene>
    <name evidence="7" type="ORF">GQ43DRAFT_399180</name>
</gene>
<organism evidence="7 8">
    <name type="scientific">Delitschia confertaspora ATCC 74209</name>
    <dbReference type="NCBI Taxonomy" id="1513339"/>
    <lineage>
        <taxon>Eukaryota</taxon>
        <taxon>Fungi</taxon>
        <taxon>Dikarya</taxon>
        <taxon>Ascomycota</taxon>
        <taxon>Pezizomycotina</taxon>
        <taxon>Dothideomycetes</taxon>
        <taxon>Pleosporomycetidae</taxon>
        <taxon>Pleosporales</taxon>
        <taxon>Delitschiaceae</taxon>
        <taxon>Delitschia</taxon>
    </lineage>
</organism>
<evidence type="ECO:0000256" key="2">
    <source>
        <dbReference type="ARBA" id="ARBA00006472"/>
    </source>
</evidence>
<accession>A0A9P4MQD9</accession>
<dbReference type="OrthoDB" id="277398at2759"/>
<keyword evidence="4" id="KW-0456">Lyase</keyword>
<name>A0A9P4MQD9_9PLEO</name>
<reference evidence="7" key="1">
    <citation type="journal article" date="2020" name="Stud. Mycol.">
        <title>101 Dothideomycetes genomes: a test case for predicting lifestyles and emergence of pathogens.</title>
        <authorList>
            <person name="Haridas S."/>
            <person name="Albert R."/>
            <person name="Binder M."/>
            <person name="Bloem J."/>
            <person name="Labutti K."/>
            <person name="Salamov A."/>
            <person name="Andreopoulos B."/>
            <person name="Baker S."/>
            <person name="Barry K."/>
            <person name="Bills G."/>
            <person name="Bluhm B."/>
            <person name="Cannon C."/>
            <person name="Castanera R."/>
            <person name="Culley D."/>
            <person name="Daum C."/>
            <person name="Ezra D."/>
            <person name="Gonzalez J."/>
            <person name="Henrissat B."/>
            <person name="Kuo A."/>
            <person name="Liang C."/>
            <person name="Lipzen A."/>
            <person name="Lutzoni F."/>
            <person name="Magnuson J."/>
            <person name="Mondo S."/>
            <person name="Nolan M."/>
            <person name="Ohm R."/>
            <person name="Pangilinan J."/>
            <person name="Park H.-J."/>
            <person name="Ramirez L."/>
            <person name="Alfaro M."/>
            <person name="Sun H."/>
            <person name="Tritt A."/>
            <person name="Yoshinaga Y."/>
            <person name="Zwiers L.-H."/>
            <person name="Turgeon B."/>
            <person name="Goodwin S."/>
            <person name="Spatafora J."/>
            <person name="Crous P."/>
            <person name="Grigoriev I."/>
        </authorList>
    </citation>
    <scope>NUCLEOTIDE SEQUENCE</scope>
    <source>
        <strain evidence="7">ATCC 74209</strain>
    </source>
</reference>
<dbReference type="SUPFAM" id="SSF55248">
    <property type="entry name" value="PCD-like"/>
    <property type="match status" value="1"/>
</dbReference>
<dbReference type="Gene3D" id="3.30.1360.20">
    <property type="entry name" value="Transcriptional coactivator/pterin dehydratase"/>
    <property type="match status" value="1"/>
</dbReference>
<dbReference type="Proteomes" id="UP000799536">
    <property type="component" value="Unassembled WGS sequence"/>
</dbReference>
<comment type="catalytic activity">
    <reaction evidence="1">
        <text>(4aS,6R)-4a-hydroxy-L-erythro-5,6,7,8-tetrahydrobiopterin = (6R)-L-erythro-6,7-dihydrobiopterin + H2O</text>
        <dbReference type="Rhea" id="RHEA:11920"/>
        <dbReference type="ChEBI" id="CHEBI:15377"/>
        <dbReference type="ChEBI" id="CHEBI:15642"/>
        <dbReference type="ChEBI" id="CHEBI:43120"/>
        <dbReference type="EC" id="4.2.1.96"/>
    </reaction>
</comment>
<dbReference type="InterPro" id="IPR001533">
    <property type="entry name" value="Pterin_deHydtase"/>
</dbReference>
<comment type="caution">
    <text evidence="7">The sequence shown here is derived from an EMBL/GenBank/DDBJ whole genome shotgun (WGS) entry which is preliminary data.</text>
</comment>
<sequence length="205" mass="23014">MVRQYASPLRALEIFAPIQRTRTTSVTSFSSRGLNRRPIVVSRLSEPFGSRFGNSKSISSTSTAVPPHLTPKPPTKADPKIPQIHWSDNIPLSLPPSLLLPNHRTHPPWTLTCSPPSSSSSHPDSLTRTFTFRTFTAAFRFMTLVAEHCKKRKHHPTWTNTYNEVTVTWTTHEPQGLGPKDVEMAQFCDDVSRELGERGVDELSE</sequence>
<evidence type="ECO:0000313" key="7">
    <source>
        <dbReference type="EMBL" id="KAF2199251.1"/>
    </source>
</evidence>
<dbReference type="EMBL" id="ML994087">
    <property type="protein sequence ID" value="KAF2199251.1"/>
    <property type="molecule type" value="Genomic_DNA"/>
</dbReference>
<dbReference type="GO" id="GO:0006729">
    <property type="term" value="P:tetrahydrobiopterin biosynthetic process"/>
    <property type="evidence" value="ECO:0007669"/>
    <property type="project" value="InterPro"/>
</dbReference>